<accession>A0AAN5WD52</accession>
<organism evidence="1 2">
    <name type="scientific">Acinetobacter baumannii</name>
    <dbReference type="NCBI Taxonomy" id="470"/>
    <lineage>
        <taxon>Bacteria</taxon>
        <taxon>Pseudomonadati</taxon>
        <taxon>Pseudomonadota</taxon>
        <taxon>Gammaproteobacteria</taxon>
        <taxon>Moraxellales</taxon>
        <taxon>Moraxellaceae</taxon>
        <taxon>Acinetobacter</taxon>
        <taxon>Acinetobacter calcoaceticus/baumannii complex</taxon>
    </lineage>
</organism>
<proteinExistence type="predicted"/>
<evidence type="ECO:0000313" key="2">
    <source>
        <dbReference type="Proteomes" id="UP000051449"/>
    </source>
</evidence>
<name>A0AAN5WD52_ACIBA</name>
<reference evidence="1 2" key="1">
    <citation type="submission" date="2015-10" db="EMBL/GenBank/DDBJ databases">
        <title>The utility of whole genome sequencing in characterizing Acinetobacter epidemiology and analyzing hospital outbreaks.</title>
        <authorList>
            <person name="Ozer E.A."/>
            <person name="Fitzpatrick M.A."/>
            <person name="Hauser A.R."/>
        </authorList>
    </citation>
    <scope>NUCLEOTIDE SEQUENCE [LARGE SCALE GENOMIC DNA]</scope>
    <source>
        <strain evidence="1 2">ABBL072</strain>
    </source>
</reference>
<dbReference type="EMBL" id="LLGC01000179">
    <property type="protein sequence ID" value="KQE03635.1"/>
    <property type="molecule type" value="Genomic_DNA"/>
</dbReference>
<comment type="caution">
    <text evidence="1">The sequence shown here is derived from an EMBL/GenBank/DDBJ whole genome shotgun (WGS) entry which is preliminary data.</text>
</comment>
<dbReference type="AlphaFoldDB" id="A0AAN5WD52"/>
<dbReference type="RefSeq" id="WP_000369228.1">
    <property type="nucleotide sequence ID" value="NZ_CACSGJ010000056.1"/>
</dbReference>
<dbReference type="Proteomes" id="UP000051449">
    <property type="component" value="Unassembled WGS sequence"/>
</dbReference>
<sequence>MDNLDSEASRMSPEELKQAGEILYGTQWQTELARAIDVDSSRVRQWMAEERPIPISLRSKIILLLMEKSRKSVAYADYLDHQF</sequence>
<evidence type="ECO:0000313" key="1">
    <source>
        <dbReference type="EMBL" id="KQE03635.1"/>
    </source>
</evidence>
<protein>
    <submittedName>
        <fullName evidence="1">Uncharacterized protein</fullName>
    </submittedName>
</protein>
<gene>
    <name evidence="1" type="ORF">APD33_13550</name>
</gene>